<reference evidence="2" key="1">
    <citation type="submission" date="2016-10" db="EMBL/GenBank/DDBJ databases">
        <authorList>
            <person name="Varghese N."/>
            <person name="Submissions S."/>
        </authorList>
    </citation>
    <scope>NUCLEOTIDE SEQUENCE [LARGE SCALE GENOMIC DNA]</scope>
    <source>
        <strain evidence="2">DSM 16108</strain>
    </source>
</reference>
<protein>
    <recommendedName>
        <fullName evidence="3">DUF3006 domain-containing protein</fullName>
    </recommendedName>
</protein>
<proteinExistence type="predicted"/>
<dbReference type="RefSeq" id="WP_072694517.1">
    <property type="nucleotide sequence ID" value="NZ_FOSJ01000035.1"/>
</dbReference>
<dbReference type="OrthoDB" id="2156903at2"/>
<accession>A0A1I3ZLC0</accession>
<gene>
    <name evidence="1" type="ORF">SAMN04488569_103517</name>
</gene>
<dbReference type="AlphaFoldDB" id="A0A1I3ZLC0"/>
<organism evidence="1 2">
    <name type="scientific">Marinilactibacillus piezotolerans</name>
    <dbReference type="NCBI Taxonomy" id="258723"/>
    <lineage>
        <taxon>Bacteria</taxon>
        <taxon>Bacillati</taxon>
        <taxon>Bacillota</taxon>
        <taxon>Bacilli</taxon>
        <taxon>Lactobacillales</taxon>
        <taxon>Carnobacteriaceae</taxon>
        <taxon>Marinilactibacillus</taxon>
    </lineage>
</organism>
<sequence>MKVVFESLENNLAKLVPDSKSDEIIVRKEMLPKGCKIGDVLEIEQSDKDAEVSVKILRSETKKRFQANKEKRQRLLKRKH</sequence>
<evidence type="ECO:0000313" key="2">
    <source>
        <dbReference type="Proteomes" id="UP000199589"/>
    </source>
</evidence>
<dbReference type="InterPro" id="IPR021377">
    <property type="entry name" value="DUF3006"/>
</dbReference>
<dbReference type="Pfam" id="PF11213">
    <property type="entry name" value="DUF3006"/>
    <property type="match status" value="1"/>
</dbReference>
<evidence type="ECO:0000313" key="1">
    <source>
        <dbReference type="EMBL" id="SFK44740.1"/>
    </source>
</evidence>
<dbReference type="EMBL" id="FOSJ01000035">
    <property type="protein sequence ID" value="SFK44740.1"/>
    <property type="molecule type" value="Genomic_DNA"/>
</dbReference>
<keyword evidence="2" id="KW-1185">Reference proteome</keyword>
<name>A0A1I3ZLC0_9LACT</name>
<evidence type="ECO:0008006" key="3">
    <source>
        <dbReference type="Google" id="ProtNLM"/>
    </source>
</evidence>
<dbReference type="Proteomes" id="UP000199589">
    <property type="component" value="Unassembled WGS sequence"/>
</dbReference>